<evidence type="ECO:0000256" key="1">
    <source>
        <dbReference type="ARBA" id="ARBA00002061"/>
    </source>
</evidence>
<comment type="subcellular location">
    <subcellularLocation>
        <location evidence="2">Cell membrane</location>
        <topology evidence="2">Single-pass membrane protein</topology>
    </subcellularLocation>
</comment>
<evidence type="ECO:0000256" key="4">
    <source>
        <dbReference type="ARBA" id="ARBA00011718"/>
    </source>
</evidence>
<dbReference type="EMBL" id="BBVC01000020">
    <property type="protein sequence ID" value="GAO97868.1"/>
    <property type="molecule type" value="Genomic_DNA"/>
</dbReference>
<comment type="function">
    <text evidence="1">The SecYEG-SecDF-YajC-YidC holo-translocon (HTL) protein secretase/insertase is a supercomplex required for protein secretion, insertion of proteins into membranes, and assembly of membrane protein complexes. While the SecYEG complex is essential for assembly of a number of proteins and complexes, the SecDF-YajC-YidC subcomplex facilitates these functions.</text>
</comment>
<name>A0A0K8MCD1_9PROT</name>
<evidence type="ECO:0000256" key="12">
    <source>
        <dbReference type="ARBA" id="ARBA00023136"/>
    </source>
</evidence>
<keyword evidence="8 14" id="KW-0812">Transmembrane</keyword>
<keyword evidence="12 14" id="KW-0472">Membrane</keyword>
<comment type="subunit">
    <text evidence="4">Part of the SecDF-YidC-YajC translocase complex. The SecDF-YidC-YajC translocase forms a supercomplex with SecYEG, called the holo-translocon (HTL).</text>
</comment>
<proteinExistence type="inferred from homology"/>
<evidence type="ECO:0000256" key="5">
    <source>
        <dbReference type="ARBA" id="ARBA00014962"/>
    </source>
</evidence>
<evidence type="ECO:0000256" key="6">
    <source>
        <dbReference type="ARBA" id="ARBA00022448"/>
    </source>
</evidence>
<evidence type="ECO:0000256" key="8">
    <source>
        <dbReference type="ARBA" id="ARBA00022692"/>
    </source>
</evidence>
<keyword evidence="16" id="KW-1185">Reference proteome</keyword>
<dbReference type="Proteomes" id="UP000036771">
    <property type="component" value="Unassembled WGS sequence"/>
</dbReference>
<comment type="caution">
    <text evidence="15">The sequence shown here is derived from an EMBL/GenBank/DDBJ whole genome shotgun (WGS) entry which is preliminary data.</text>
</comment>
<keyword evidence="9" id="KW-0653">Protein transport</keyword>
<dbReference type="OrthoDB" id="9811406at2"/>
<dbReference type="NCBIfam" id="TIGR00739">
    <property type="entry name" value="yajC"/>
    <property type="match status" value="1"/>
</dbReference>
<dbReference type="STRING" id="1629334.Cva_00508"/>
<keyword evidence="11" id="KW-0811">Translocation</keyword>
<feature type="compositionally biased region" description="Polar residues" evidence="13">
    <location>
        <begin position="102"/>
        <end position="125"/>
    </location>
</feature>
<gene>
    <name evidence="15" type="ORF">Cva_00508</name>
</gene>
<sequence>MFTSPAYAQVSSFISPEVMNFAPIVLIFLLMYFLILRPQNKKAREHRDMLGGLRRGDRVLTAGGIIGMISKIENEQEVQVEIAENVRVRVAKATITQVFSKTEPLTTEMTSQSKSAPVTKSNKPTKSPAKKSPGSRKKTG</sequence>
<evidence type="ECO:0000313" key="15">
    <source>
        <dbReference type="EMBL" id="GAO97868.1"/>
    </source>
</evidence>
<dbReference type="InterPro" id="IPR003849">
    <property type="entry name" value="Preprotein_translocase_YajC"/>
</dbReference>
<evidence type="ECO:0000256" key="11">
    <source>
        <dbReference type="ARBA" id="ARBA00023010"/>
    </source>
</evidence>
<feature type="transmembrane region" description="Helical" evidence="14">
    <location>
        <begin position="20"/>
        <end position="37"/>
    </location>
</feature>
<evidence type="ECO:0000256" key="2">
    <source>
        <dbReference type="ARBA" id="ARBA00004162"/>
    </source>
</evidence>
<protein>
    <recommendedName>
        <fullName evidence="5">Sec translocon accessory complex subunit YajC</fullName>
    </recommendedName>
</protein>
<dbReference type="AlphaFoldDB" id="A0A0K8MCD1"/>
<evidence type="ECO:0000256" key="10">
    <source>
        <dbReference type="ARBA" id="ARBA00022989"/>
    </source>
</evidence>
<feature type="region of interest" description="Disordered" evidence="13">
    <location>
        <begin position="102"/>
        <end position="140"/>
    </location>
</feature>
<evidence type="ECO:0000256" key="3">
    <source>
        <dbReference type="ARBA" id="ARBA00006742"/>
    </source>
</evidence>
<dbReference type="GO" id="GO:0015031">
    <property type="term" value="P:protein transport"/>
    <property type="evidence" value="ECO:0007669"/>
    <property type="project" value="UniProtKB-KW"/>
</dbReference>
<evidence type="ECO:0000256" key="14">
    <source>
        <dbReference type="SAM" id="Phobius"/>
    </source>
</evidence>
<keyword evidence="7" id="KW-1003">Cell membrane</keyword>
<dbReference type="PRINTS" id="PR01853">
    <property type="entry name" value="YAJCTRNLCASE"/>
</dbReference>
<evidence type="ECO:0000313" key="16">
    <source>
        <dbReference type="Proteomes" id="UP000036771"/>
    </source>
</evidence>
<keyword evidence="6" id="KW-0813">Transport</keyword>
<evidence type="ECO:0000256" key="9">
    <source>
        <dbReference type="ARBA" id="ARBA00022927"/>
    </source>
</evidence>
<dbReference type="SMART" id="SM01323">
    <property type="entry name" value="YajC"/>
    <property type="match status" value="1"/>
</dbReference>
<accession>A0A0K8MCD1</accession>
<dbReference type="GO" id="GO:0005886">
    <property type="term" value="C:plasma membrane"/>
    <property type="evidence" value="ECO:0007669"/>
    <property type="project" value="UniProtKB-SubCell"/>
</dbReference>
<dbReference type="Pfam" id="PF02699">
    <property type="entry name" value="YajC"/>
    <property type="match status" value="1"/>
</dbReference>
<dbReference type="PANTHER" id="PTHR33909:SF1">
    <property type="entry name" value="SEC TRANSLOCON ACCESSORY COMPLEX SUBUNIT YAJC"/>
    <property type="match status" value="1"/>
</dbReference>
<organism evidence="15 16">
    <name type="scientific">Caedimonas varicaedens</name>
    <dbReference type="NCBI Taxonomy" id="1629334"/>
    <lineage>
        <taxon>Bacteria</taxon>
        <taxon>Pseudomonadati</taxon>
        <taxon>Pseudomonadota</taxon>
        <taxon>Alphaproteobacteria</taxon>
        <taxon>Holosporales</taxon>
        <taxon>Caedimonadaceae</taxon>
        <taxon>Caedimonas</taxon>
    </lineage>
</organism>
<dbReference type="PANTHER" id="PTHR33909">
    <property type="entry name" value="SEC TRANSLOCON ACCESSORY COMPLEX SUBUNIT YAJC"/>
    <property type="match status" value="1"/>
</dbReference>
<keyword evidence="10 14" id="KW-1133">Transmembrane helix</keyword>
<evidence type="ECO:0000256" key="13">
    <source>
        <dbReference type="SAM" id="MobiDB-lite"/>
    </source>
</evidence>
<evidence type="ECO:0000256" key="7">
    <source>
        <dbReference type="ARBA" id="ARBA00022475"/>
    </source>
</evidence>
<comment type="similarity">
    <text evidence="3">Belongs to the YajC family.</text>
</comment>
<reference evidence="15 16" key="1">
    <citation type="submission" date="2015-03" db="EMBL/GenBank/DDBJ databases">
        <title>Caedibacter varicaedens, whole genome shotgun sequence.</title>
        <authorList>
            <person name="Suzuki H."/>
            <person name="Dapper A.L."/>
            <person name="Gibson A.K."/>
            <person name="Jackson C."/>
            <person name="Lee H."/>
            <person name="Pejaver V.R."/>
            <person name="Doak T."/>
            <person name="Lynch M."/>
        </authorList>
    </citation>
    <scope>NUCLEOTIDE SEQUENCE [LARGE SCALE GENOMIC DNA]</scope>
</reference>